<evidence type="ECO:0000256" key="3">
    <source>
        <dbReference type="ARBA" id="ARBA00001907"/>
    </source>
</evidence>
<evidence type="ECO:0000256" key="9">
    <source>
        <dbReference type="ARBA" id="ARBA00030465"/>
    </source>
</evidence>
<dbReference type="InterPro" id="IPR031641">
    <property type="entry name" value="PapA_C"/>
</dbReference>
<dbReference type="Gene3D" id="3.30.559.30">
    <property type="entry name" value="Nonribosomal peptide synthetase, condensation domain"/>
    <property type="match status" value="1"/>
</dbReference>
<keyword evidence="8" id="KW-0012">Acyltransferase</keyword>
<dbReference type="SUPFAM" id="SSF52777">
    <property type="entry name" value="CoA-dependent acyltransferases"/>
    <property type="match status" value="2"/>
</dbReference>
<evidence type="ECO:0000256" key="5">
    <source>
        <dbReference type="ARBA" id="ARBA00012866"/>
    </source>
</evidence>
<evidence type="ECO:0000256" key="1">
    <source>
        <dbReference type="ARBA" id="ARBA00000026"/>
    </source>
</evidence>
<proteinExistence type="inferred from homology"/>
<evidence type="ECO:0000256" key="8">
    <source>
        <dbReference type="ARBA" id="ARBA00023315"/>
    </source>
</evidence>
<evidence type="ECO:0000256" key="11">
    <source>
        <dbReference type="ARBA" id="ARBA00033407"/>
    </source>
</evidence>
<dbReference type="Gene3D" id="3.30.559.10">
    <property type="entry name" value="Chloramphenicol acetyltransferase-like domain"/>
    <property type="match status" value="1"/>
</dbReference>
<comment type="similarity">
    <text evidence="4">Belongs to the acyltransferase PapA5 family.</text>
</comment>
<evidence type="ECO:0000256" key="7">
    <source>
        <dbReference type="ARBA" id="ARBA00022679"/>
    </source>
</evidence>
<keyword evidence="7" id="KW-0808">Transferase</keyword>
<evidence type="ECO:0000256" key="4">
    <source>
        <dbReference type="ARBA" id="ARBA00006558"/>
    </source>
</evidence>
<accession>A0ABT7B8W1</accession>
<feature type="domain" description="Phthiocerol/phthiodiolone dimycocerosyl transferase C-terminal" evidence="12">
    <location>
        <begin position="229"/>
        <end position="401"/>
    </location>
</feature>
<evidence type="ECO:0000256" key="2">
    <source>
        <dbReference type="ARBA" id="ARBA00000625"/>
    </source>
</evidence>
<dbReference type="InterPro" id="IPR052058">
    <property type="entry name" value="Alcohol_O-acetyltransferase"/>
</dbReference>
<evidence type="ECO:0000256" key="10">
    <source>
        <dbReference type="ARBA" id="ARBA00032317"/>
    </source>
</evidence>
<organism evidence="13 14">
    <name type="scientific">Roseofilum capinflatum BLCC-M114</name>
    <dbReference type="NCBI Taxonomy" id="3022440"/>
    <lineage>
        <taxon>Bacteria</taxon>
        <taxon>Bacillati</taxon>
        <taxon>Cyanobacteriota</taxon>
        <taxon>Cyanophyceae</taxon>
        <taxon>Desertifilales</taxon>
        <taxon>Desertifilaceae</taxon>
        <taxon>Roseofilum</taxon>
        <taxon>Roseofilum capinflatum</taxon>
    </lineage>
</organism>
<comment type="catalytic activity">
    <reaction evidence="1">
        <text>2 a mycocerosyl-[mycocerosic acid synthase] + a phthiocerol = a dimycocerosyl phthiocerol + 2 holo-[mycocerosic acid synthase].</text>
        <dbReference type="EC" id="2.3.1.282"/>
    </reaction>
</comment>
<evidence type="ECO:0000256" key="6">
    <source>
        <dbReference type="ARBA" id="ARBA00013449"/>
    </source>
</evidence>
<name>A0ABT7B8W1_9CYAN</name>
<dbReference type="PANTHER" id="PTHR28037:SF1">
    <property type="entry name" value="ALCOHOL O-ACETYLTRANSFERASE 1-RELATED"/>
    <property type="match status" value="1"/>
</dbReference>
<dbReference type="Pfam" id="PF16911">
    <property type="entry name" value="PapA_C"/>
    <property type="match status" value="1"/>
</dbReference>
<dbReference type="EC" id="2.3.1.282" evidence="5"/>
<evidence type="ECO:0000313" key="14">
    <source>
        <dbReference type="Proteomes" id="UP001235849"/>
    </source>
</evidence>
<dbReference type="EMBL" id="JAQOSO010000079">
    <property type="protein sequence ID" value="MDJ1175252.1"/>
    <property type="molecule type" value="Genomic_DNA"/>
</dbReference>
<dbReference type="RefSeq" id="WP_283767556.1">
    <property type="nucleotide sequence ID" value="NZ_JAQOSO010000079.1"/>
</dbReference>
<protein>
    <recommendedName>
        <fullName evidence="6">Phthiocerol/phthiodiolone dimycocerosyl transferase</fullName>
        <ecNumber evidence="5">2.3.1.282</ecNumber>
    </recommendedName>
    <alternativeName>
        <fullName evidence="11">Acyltransferase PapA5</fullName>
    </alternativeName>
    <alternativeName>
        <fullName evidence="9">Phthiocerol/phthiodiolone O-acyltransferase</fullName>
    </alternativeName>
    <alternativeName>
        <fullName evidence="10">Polyketide synthase-associated protein A5</fullName>
    </alternativeName>
</protein>
<comment type="catalytic activity">
    <reaction evidence="3">
        <text>2 a mycocerosyl-[mycocerosic acid synthase] + a phthiodiolone = a dimycocerosyl phthiodiolone + 2 holo-[mycocerosic acid synthase].</text>
        <dbReference type="EC" id="2.3.1.282"/>
    </reaction>
</comment>
<comment type="caution">
    <text evidence="13">The sequence shown here is derived from an EMBL/GenBank/DDBJ whole genome shotgun (WGS) entry which is preliminary data.</text>
</comment>
<dbReference type="InterPro" id="IPR023213">
    <property type="entry name" value="CAT-like_dom_sf"/>
</dbReference>
<evidence type="ECO:0000313" key="13">
    <source>
        <dbReference type="EMBL" id="MDJ1175252.1"/>
    </source>
</evidence>
<dbReference type="Proteomes" id="UP001235849">
    <property type="component" value="Unassembled WGS sequence"/>
</dbReference>
<reference evidence="13 14" key="1">
    <citation type="submission" date="2023-01" db="EMBL/GenBank/DDBJ databases">
        <title>Novel diversity within Roseofilum (Cyanobacteria; Desertifilaceae) from marine benthic mats with descriptions of four novel species.</title>
        <authorList>
            <person name="Wang Y."/>
            <person name="Berthold D.E."/>
            <person name="Hu J."/>
            <person name="Lefler F.W."/>
            <person name="Laughinghouse H.D. IV."/>
        </authorList>
    </citation>
    <scope>NUCLEOTIDE SEQUENCE [LARGE SCALE GENOMIC DNA]</scope>
    <source>
        <strain evidence="13 14">BLCC-M114</strain>
    </source>
</reference>
<gene>
    <name evidence="13" type="ORF">PMG25_14240</name>
</gene>
<evidence type="ECO:0000259" key="12">
    <source>
        <dbReference type="Pfam" id="PF16911"/>
    </source>
</evidence>
<dbReference type="PANTHER" id="PTHR28037">
    <property type="entry name" value="ALCOHOL O-ACETYLTRANSFERASE 1-RELATED"/>
    <property type="match status" value="1"/>
</dbReference>
<sequence length="432" mass="49104">MNYDRPLFSDERGLALMNQYSGGFAIAGIFGLKGNVNPESLRRSLDFLQSSYPRINCRIVGDLKNPEFKQEGTQPIPLELIEESDSLSWRDVVFKEVNTPFPRDKYLLKCFLVSAQDSTETHYLITIINHSISDGLSFMRMNDLILKYYAEAEKGLPLEQPDLKFPEGNQAIPWQTRGYKAVFSSLMAWIRQQMMVRSHGIQKMTPDQNIPVKDRQGNFVHRCIDLDLSKKLYSRCKQEKAKLNGAASAAMLLAVAQEIPKKGGKDWSLSCQSYVDLRSKTSPRIKDEYMAVMTSSVFSFHRVNEQTSLWQLAQDIDQQIQSQVETGDFKKYPMILGKLIELSLPAPESSTQTLSITNGGRVRVKKNYGDLAVETVSMFPHITVYGNLIVMSMYKFRDQLNLTFSFSYPSLSLERVNRIADRVVGILQDAVT</sequence>
<comment type="catalytic activity">
    <reaction evidence="2">
        <text>2 a mycocerosyl-[mycocerosic acid synthase] + a phenolphthiocerol = a dimycocerosyl phenolphthiocerol + 2 holo-[mycocerosic acid synthase].</text>
        <dbReference type="EC" id="2.3.1.282"/>
    </reaction>
</comment>
<keyword evidence="14" id="KW-1185">Reference proteome</keyword>